<accession>A0AC61N967</accession>
<dbReference type="EMBL" id="CP068393">
    <property type="protein sequence ID" value="QUC68431.1"/>
    <property type="molecule type" value="Genomic_DNA"/>
</dbReference>
<dbReference type="Proteomes" id="UP000682782">
    <property type="component" value="Chromosome"/>
</dbReference>
<gene>
    <name evidence="1" type="ORF">JYE49_06995</name>
</gene>
<evidence type="ECO:0000313" key="2">
    <source>
        <dbReference type="Proteomes" id="UP000682782"/>
    </source>
</evidence>
<sequence length="137" mass="16096">MKEIEIIDLTEEQSTALEDMLDEYDYSFIKFRLDGSVEIGICDNDQLIAGLSAVMTAFRILYVSTVFVKEEYRRKGYGSLLMREMEKRAKVLGANMIRLDTFDWQGKEFYEALGYQQVGHYTNEEDGFSEYFYLKRI</sequence>
<organism evidence="1 2">
    <name type="scientific">Aristaeella hokkaidonensis</name>
    <dbReference type="NCBI Taxonomy" id="3046382"/>
    <lineage>
        <taxon>Bacteria</taxon>
        <taxon>Bacillati</taxon>
        <taxon>Bacillota</taxon>
        <taxon>Clostridia</taxon>
        <taxon>Eubacteriales</taxon>
        <taxon>Aristaeellaceae</taxon>
        <taxon>Aristaeella</taxon>
    </lineage>
</organism>
<keyword evidence="2" id="KW-1185">Reference proteome</keyword>
<reference evidence="1" key="1">
    <citation type="submission" date="2021-01" db="EMBL/GenBank/DDBJ databases">
        <title>Complete genome sequence of Clostridiales bacterium R-7.</title>
        <authorList>
            <person name="Mahoney-Kurpe S.C."/>
            <person name="Palevich N."/>
            <person name="Koike S."/>
            <person name="Moon C.D."/>
            <person name="Attwood G.T."/>
        </authorList>
    </citation>
    <scope>NUCLEOTIDE SEQUENCE</scope>
    <source>
        <strain evidence="1">R-7</strain>
    </source>
</reference>
<name>A0AC61N967_9FIRM</name>
<proteinExistence type="predicted"/>
<protein>
    <submittedName>
        <fullName evidence="1">GNAT family N-acetyltransferase</fullName>
    </submittedName>
</protein>
<evidence type="ECO:0000313" key="1">
    <source>
        <dbReference type="EMBL" id="QUC68431.1"/>
    </source>
</evidence>